<dbReference type="PANTHER" id="PTHR30037">
    <property type="entry name" value="DNA-3-METHYLADENINE GLYCOSYLASE 1"/>
    <property type="match status" value="1"/>
</dbReference>
<dbReference type="EC" id="3.2.2.20" evidence="1"/>
<proteinExistence type="predicted"/>
<dbReference type="GO" id="GO:0008725">
    <property type="term" value="F:DNA-3-methyladenine glycosylase activity"/>
    <property type="evidence" value="ECO:0007669"/>
    <property type="project" value="UniProtKB-EC"/>
</dbReference>
<dbReference type="InterPro" id="IPR052891">
    <property type="entry name" value="DNA-3mA_glycosylase"/>
</dbReference>
<dbReference type="SUPFAM" id="SSF48150">
    <property type="entry name" value="DNA-glycosylase"/>
    <property type="match status" value="1"/>
</dbReference>
<keyword evidence="1" id="KW-0378">Hydrolase</keyword>
<name>A0A3B0RER0_9ZZZZ</name>
<protein>
    <submittedName>
        <fullName evidence="1">DNA-3-methyladenine glycosylase</fullName>
        <ecNumber evidence="1">3.2.2.20</ecNumber>
    </submittedName>
</protein>
<dbReference type="EMBL" id="UOED01000070">
    <property type="protein sequence ID" value="VAV91854.1"/>
    <property type="molecule type" value="Genomic_DNA"/>
</dbReference>
<dbReference type="InterPro" id="IPR005019">
    <property type="entry name" value="Adenine_glyco"/>
</dbReference>
<dbReference type="Pfam" id="PF03352">
    <property type="entry name" value="Adenine_glyco"/>
    <property type="match status" value="1"/>
</dbReference>
<dbReference type="AlphaFoldDB" id="A0A3B0RER0"/>
<reference evidence="1" key="1">
    <citation type="submission" date="2018-06" db="EMBL/GenBank/DDBJ databases">
        <authorList>
            <person name="Zhirakovskaya E."/>
        </authorList>
    </citation>
    <scope>NUCLEOTIDE SEQUENCE</scope>
</reference>
<gene>
    <name evidence="1" type="ORF">MNBD_ALPHA02-366</name>
</gene>
<dbReference type="Gene3D" id="1.10.340.30">
    <property type="entry name" value="Hypothetical protein, domain 2"/>
    <property type="match status" value="1"/>
</dbReference>
<organism evidence="1">
    <name type="scientific">hydrothermal vent metagenome</name>
    <dbReference type="NCBI Taxonomy" id="652676"/>
    <lineage>
        <taxon>unclassified sequences</taxon>
        <taxon>metagenomes</taxon>
        <taxon>ecological metagenomes</taxon>
    </lineage>
</organism>
<dbReference type="PANTHER" id="PTHR30037:SF3">
    <property type="entry name" value="BLR0857 PROTEIN"/>
    <property type="match status" value="1"/>
</dbReference>
<accession>A0A3B0RER0</accession>
<keyword evidence="1" id="KW-0326">Glycosidase</keyword>
<dbReference type="InterPro" id="IPR011257">
    <property type="entry name" value="DNA_glycosylase"/>
</dbReference>
<sequence length="225" mass="25041">MKSFNEIYDRVKTRKGGEATVRSLLPDNILSREELQAVPDECFLAEMTKAVFKAGFVWKVVDHKWPAFETAFWQFDVKHCASMNHYDLDNLLKNDGIIKNLQKIDTVPKNAAMILKVAEDHGSFAGFIADWPDNDFIGLLAFLKINGGRLGPQTAQHFLRQVGRDGFMLGKDGVAALIDCGVINKPPTSKSDMKAIQDAFNHWCAETGLNNAKISKILALSVSSR</sequence>
<dbReference type="GO" id="GO:0006284">
    <property type="term" value="P:base-excision repair"/>
    <property type="evidence" value="ECO:0007669"/>
    <property type="project" value="InterPro"/>
</dbReference>
<evidence type="ECO:0000313" key="1">
    <source>
        <dbReference type="EMBL" id="VAV91854.1"/>
    </source>
</evidence>